<evidence type="ECO:0000256" key="1">
    <source>
        <dbReference type="ARBA" id="ARBA00001947"/>
    </source>
</evidence>
<dbReference type="KEGG" id="barh:WN72_04025"/>
<organism evidence="5 6">
    <name type="scientific">Bradyrhizobium arachidis</name>
    <dbReference type="NCBI Taxonomy" id="858423"/>
    <lineage>
        <taxon>Bacteria</taxon>
        <taxon>Pseudomonadati</taxon>
        <taxon>Pseudomonadota</taxon>
        <taxon>Alphaproteobacteria</taxon>
        <taxon>Hyphomicrobiales</taxon>
        <taxon>Nitrobacteraceae</taxon>
        <taxon>Bradyrhizobium</taxon>
    </lineage>
</organism>
<dbReference type="InterPro" id="IPR008567">
    <property type="entry name" value="BKACE"/>
</dbReference>
<comment type="cofactor">
    <cofactor evidence="1">
        <name>Zn(2+)</name>
        <dbReference type="ChEBI" id="CHEBI:29105"/>
    </cofactor>
</comment>
<dbReference type="GO" id="GO:0043720">
    <property type="term" value="F:3-keto-5-aminohexanoate cleavage activity"/>
    <property type="evidence" value="ECO:0007669"/>
    <property type="project" value="InterPro"/>
</dbReference>
<reference evidence="5 6" key="1">
    <citation type="submission" date="2018-06" db="EMBL/GenBank/DDBJ databases">
        <title>Comparative genomics of Bradyrhizobium nodulating Arachidis hypogaea.</title>
        <authorList>
            <person name="Li Y."/>
        </authorList>
    </citation>
    <scope>NUCLEOTIDE SEQUENCE [LARGE SCALE GENOMIC DNA]</scope>
    <source>
        <strain evidence="5 6">CCBAU 051107</strain>
    </source>
</reference>
<dbReference type="PANTHER" id="PTHR37418:SF2">
    <property type="entry name" value="3-KETO-5-AMINOHEXANOATE CLEAVAGE ENZYME"/>
    <property type="match status" value="1"/>
</dbReference>
<dbReference type="InterPro" id="IPR013785">
    <property type="entry name" value="Aldolase_TIM"/>
</dbReference>
<dbReference type="Proteomes" id="UP000594015">
    <property type="component" value="Chromosome"/>
</dbReference>
<dbReference type="Pfam" id="PF05853">
    <property type="entry name" value="BKACE"/>
    <property type="match status" value="1"/>
</dbReference>
<evidence type="ECO:0000313" key="6">
    <source>
        <dbReference type="Proteomes" id="UP000594015"/>
    </source>
</evidence>
<gene>
    <name evidence="5" type="ORF">WN72_04025</name>
</gene>
<evidence type="ECO:0000256" key="4">
    <source>
        <dbReference type="ARBA" id="ARBA00022833"/>
    </source>
</evidence>
<dbReference type="PANTHER" id="PTHR37418">
    <property type="entry name" value="3-KETO-5-AMINOHEXANOATE CLEAVAGE ENZYME-RELATED"/>
    <property type="match status" value="1"/>
</dbReference>
<proteinExistence type="predicted"/>
<evidence type="ECO:0000256" key="2">
    <source>
        <dbReference type="ARBA" id="ARBA00022679"/>
    </source>
</evidence>
<keyword evidence="4" id="KW-0862">Zinc</keyword>
<protein>
    <submittedName>
        <fullName evidence="5">3-keto-5-aminohexanoate cleavage protein</fullName>
    </submittedName>
</protein>
<accession>A0AAE7NW59</accession>
<dbReference type="GO" id="GO:0046872">
    <property type="term" value="F:metal ion binding"/>
    <property type="evidence" value="ECO:0007669"/>
    <property type="project" value="UniProtKB-KW"/>
</dbReference>
<dbReference type="Gene3D" id="3.20.20.70">
    <property type="entry name" value="Aldolase class I"/>
    <property type="match status" value="1"/>
</dbReference>
<evidence type="ECO:0000313" key="5">
    <source>
        <dbReference type="EMBL" id="QOZ73124.1"/>
    </source>
</evidence>
<name>A0AAE7NW59_9BRAD</name>
<dbReference type="EMBL" id="CP030050">
    <property type="protein sequence ID" value="QOZ73124.1"/>
    <property type="molecule type" value="Genomic_DNA"/>
</dbReference>
<evidence type="ECO:0000256" key="3">
    <source>
        <dbReference type="ARBA" id="ARBA00022723"/>
    </source>
</evidence>
<keyword evidence="3" id="KW-0479">Metal-binding</keyword>
<keyword evidence="2" id="KW-0808">Transferase</keyword>
<dbReference type="RefSeq" id="WP_092219063.1">
    <property type="nucleotide sequence ID" value="NZ_CP030050.1"/>
</dbReference>
<dbReference type="AlphaFoldDB" id="A0AAE7NW59"/>
<sequence length="288" mass="30849">MHKVWIEAALNGPWSRALQPGIPDTIEAIVAEGIACAEAGAAIIHTHAYDGGGPQTFDWQVYARIIEGIRAKIDVPVYPSIPGLDARGNVADPKARFAHIEALAERGLLEFAVVDPGSVNFTLTATKAQAKPAETYLNPETHIRHGLDVARRHDIHPAFAIYEPGFIRAGAALARANGVKTPVYRFMFSQQFAFCFPPKPYGLAALVTLTEEEARGAPWMVSGLGVDITPLIGEAVARGGHVRVGLEDALLGSTVTNLRLVEDAVRMVREHGGEPATTAEVRRGLANG</sequence>